<proteinExistence type="predicted"/>
<sequence length="154" mass="17551">MATKTEKEIEALSTRLEKLKAQQAKEEQQKQALETTQQSILDILQQAGLSLDDFIIHNIKVARRVVARLDKAQKKGEESKQVVTVKKKTVKKRRRVRAKAKPGIKIPAGRYDNLPDNPDQIIVVKEKGPRPKVLKAYAEEIGLDNFLEKCRIEE</sequence>
<dbReference type="Proteomes" id="UP000051634">
    <property type="component" value="Unassembled WGS sequence"/>
</dbReference>
<evidence type="ECO:0000313" key="3">
    <source>
        <dbReference type="Proteomes" id="UP000051634"/>
    </source>
</evidence>
<feature type="coiled-coil region" evidence="1">
    <location>
        <begin position="2"/>
        <end position="39"/>
    </location>
</feature>
<gene>
    <name evidence="2" type="ORF">Ga0074115_102161</name>
</gene>
<evidence type="ECO:0000256" key="1">
    <source>
        <dbReference type="SAM" id="Coils"/>
    </source>
</evidence>
<dbReference type="AlphaFoldDB" id="A0A0T5YTU7"/>
<dbReference type="OrthoDB" id="9963962at2"/>
<reference evidence="2 3" key="1">
    <citation type="submission" date="2015-11" db="EMBL/GenBank/DDBJ databases">
        <title>The genome of Candidatus Endoriftia persephone in Ridgeia piscesae and population structure of the North Eastern Pacific vestimentiferan symbionts.</title>
        <authorList>
            <person name="Perez M."/>
            <person name="Juniper K.S."/>
        </authorList>
    </citation>
    <scope>NUCLEOTIDE SEQUENCE [LARGE SCALE GENOMIC DNA]</scope>
    <source>
        <strain evidence="2">Ind11</strain>
    </source>
</reference>
<protein>
    <submittedName>
        <fullName evidence="2">Uncharacterized protein</fullName>
    </submittedName>
</protein>
<dbReference type="EMBL" id="LDXT01000094">
    <property type="protein sequence ID" value="KRT54059.1"/>
    <property type="molecule type" value="Genomic_DNA"/>
</dbReference>
<accession>A0A0T5YTU7</accession>
<keyword evidence="1" id="KW-0175">Coiled coil</keyword>
<keyword evidence="3" id="KW-1185">Reference proteome</keyword>
<name>A0A0T5YTU7_9GAMM</name>
<comment type="caution">
    <text evidence="2">The sequence shown here is derived from an EMBL/GenBank/DDBJ whole genome shotgun (WGS) entry which is preliminary data.</text>
</comment>
<evidence type="ECO:0000313" key="2">
    <source>
        <dbReference type="EMBL" id="KRT54059.1"/>
    </source>
</evidence>
<organism evidence="2 3">
    <name type="scientific">endosymbiont of Ridgeia piscesae</name>
    <dbReference type="NCBI Taxonomy" id="54398"/>
    <lineage>
        <taxon>Bacteria</taxon>
        <taxon>Pseudomonadati</taxon>
        <taxon>Pseudomonadota</taxon>
        <taxon>Gammaproteobacteria</taxon>
        <taxon>sulfur-oxidizing symbionts</taxon>
    </lineage>
</organism>
<dbReference type="RefSeq" id="WP_060528151.1">
    <property type="nucleotide sequence ID" value="NZ_KQ557116.1"/>
</dbReference>